<dbReference type="SUPFAM" id="SSF52129">
    <property type="entry name" value="Caspase-like"/>
    <property type="match status" value="1"/>
</dbReference>
<protein>
    <recommendedName>
        <fullName evidence="3">Caspase family p20 domain-containing protein</fullName>
    </recommendedName>
</protein>
<dbReference type="Gene3D" id="3.40.50.1460">
    <property type="match status" value="1"/>
</dbReference>
<dbReference type="Proteomes" id="UP000030512">
    <property type="component" value="Chromosome"/>
</dbReference>
<evidence type="ECO:0008006" key="3">
    <source>
        <dbReference type="Google" id="ProtNLM"/>
    </source>
</evidence>
<dbReference type="OrthoDB" id="9149554at2"/>
<proteinExistence type="predicted"/>
<dbReference type="STRING" id="1538553.JT25_019660"/>
<dbReference type="InterPro" id="IPR029030">
    <property type="entry name" value="Caspase-like_dom_sf"/>
</dbReference>
<dbReference type="PANTHER" id="PTHR22576">
    <property type="entry name" value="MUCOSA ASSOCIATED LYMPHOID TISSUE LYMPHOMA TRANSLOCATION PROTEIN 1/PARACASPASE"/>
    <property type="match status" value="1"/>
</dbReference>
<dbReference type="KEGG" id="mdn:JT25_019660"/>
<dbReference type="AlphaFoldDB" id="A0A140E5K4"/>
<sequence>MKIALVLGQSDYQSVNKLPSCKNDLQHMKRIIDGTKSYDKYLHIDDSISIASDAKDKIIQFLESCKGEQIDELLLYFTGHGYFDGTDFYYIWADYAPAKKRQTSLQNSEIDALLRQLNPKLVIKIIDACNSGVSYIKDSEIIESYLKSPDQSFNKCYFLFSSQNDQSSFADQNISYFTYAFIQSLNHDIGKRIRYKDIIDNISDSFEQRGKQTPFFVTQADFTDVFCVINDDIKSIFHSFKSGAMQSDSTDEPSKNTIKDLIINESKRYVDLKSALACVEGLLNIVSNSVILPEIEPFFNMKFESINSYDQLPKIEYIASWLQKNGSDAYVDISYEVENYSERVRKNLFRFSALDALYDKDDDEYYKTVIKHKTVAKSFSTKFELPYCATTLTYISKYPNIMNASLYLVPILSRTQLYIFFTKIDYTRTNWDEQKADGNSAKWSCNSLDYDFNDIKAYVENIIVDNFQKIIYADLIKKYMPNDDQIREEK</sequence>
<keyword evidence="2" id="KW-1185">Reference proteome</keyword>
<reference evidence="1 2" key="1">
    <citation type="journal article" date="2015" name="Environ. Microbiol.">
        <title>Methane oxidation coupled to nitrate reduction under hypoxia by the Gammaproteobacterium Methylomonas denitrificans, sp. nov. type strain FJG1.</title>
        <authorList>
            <person name="Kits K.D."/>
            <person name="Klotz M.G."/>
            <person name="Stein L.Y."/>
        </authorList>
    </citation>
    <scope>NUCLEOTIDE SEQUENCE [LARGE SCALE GENOMIC DNA]</scope>
    <source>
        <strain evidence="1 2">FJG1</strain>
    </source>
</reference>
<dbReference type="RefSeq" id="WP_036274137.1">
    <property type="nucleotide sequence ID" value="NZ_CP014476.1"/>
</dbReference>
<evidence type="ECO:0000313" key="2">
    <source>
        <dbReference type="Proteomes" id="UP000030512"/>
    </source>
</evidence>
<dbReference type="InterPro" id="IPR052039">
    <property type="entry name" value="Caspase-related_regulators"/>
</dbReference>
<dbReference type="EMBL" id="CP014476">
    <property type="protein sequence ID" value="AMK78678.1"/>
    <property type="molecule type" value="Genomic_DNA"/>
</dbReference>
<evidence type="ECO:0000313" key="1">
    <source>
        <dbReference type="EMBL" id="AMK78678.1"/>
    </source>
</evidence>
<name>A0A140E5K4_9GAMM</name>
<gene>
    <name evidence="1" type="ORF">JT25_019660</name>
</gene>
<dbReference type="PANTHER" id="PTHR22576:SF37">
    <property type="entry name" value="MUCOSA-ASSOCIATED LYMPHOID TISSUE LYMPHOMA TRANSLOCATION PROTEIN 1"/>
    <property type="match status" value="1"/>
</dbReference>
<accession>A0A140E5K4</accession>
<organism evidence="1 2">
    <name type="scientific">Methylomonas denitrificans</name>
    <dbReference type="NCBI Taxonomy" id="1538553"/>
    <lineage>
        <taxon>Bacteria</taxon>
        <taxon>Pseudomonadati</taxon>
        <taxon>Pseudomonadota</taxon>
        <taxon>Gammaproteobacteria</taxon>
        <taxon>Methylococcales</taxon>
        <taxon>Methylococcaceae</taxon>
        <taxon>Methylomonas</taxon>
    </lineage>
</organism>